<reference evidence="2 3" key="1">
    <citation type="submission" date="2016-10" db="EMBL/GenBank/DDBJ databases">
        <authorList>
            <person name="Varghese N."/>
            <person name="Submissions S."/>
        </authorList>
    </citation>
    <scope>NUCLEOTIDE SEQUENCE [LARGE SCALE GENOMIC DNA]</scope>
    <source>
        <strain evidence="2 3">CDM_1</strain>
    </source>
</reference>
<name>A0A1G6VNQ0_9EURY</name>
<protein>
    <submittedName>
        <fullName evidence="2">Uncharacterized protein</fullName>
    </submittedName>
</protein>
<gene>
    <name evidence="2" type="ORF">SAMN05192552_103013</name>
</gene>
<dbReference type="EMBL" id="FMZP01000030">
    <property type="protein sequence ID" value="SDD55189.1"/>
    <property type="molecule type" value="Genomic_DNA"/>
</dbReference>
<evidence type="ECO:0000256" key="1">
    <source>
        <dbReference type="SAM" id="MobiDB-lite"/>
    </source>
</evidence>
<dbReference type="AlphaFoldDB" id="A0A1G6VNQ0"/>
<sequence length="174" mass="19577">MPSSSFANYCVTHATTHPIVMSRRYERVELVGIAIALGCKSVSFVRGQRSCVPRSGIAPRSRSRWPHARRHQPSHRERSAGCRYPRRSAATELVTGFLFQVGAEAAVGVLTRPARCTHPYNRREPSDHTPVRCVPCTPADRTICPQFVRAPNARFIGPPSRRHRLRHGFPARLF</sequence>
<feature type="compositionally biased region" description="Basic residues" evidence="1">
    <location>
        <begin position="61"/>
        <end position="73"/>
    </location>
</feature>
<proteinExistence type="predicted"/>
<organism evidence="2 3">
    <name type="scientific">Natrinema hispanicum</name>
    <dbReference type="NCBI Taxonomy" id="392421"/>
    <lineage>
        <taxon>Archaea</taxon>
        <taxon>Methanobacteriati</taxon>
        <taxon>Methanobacteriota</taxon>
        <taxon>Stenosarchaea group</taxon>
        <taxon>Halobacteria</taxon>
        <taxon>Halobacteriales</taxon>
        <taxon>Natrialbaceae</taxon>
        <taxon>Natrinema</taxon>
    </lineage>
</organism>
<evidence type="ECO:0000313" key="2">
    <source>
        <dbReference type="EMBL" id="SDD55189.1"/>
    </source>
</evidence>
<accession>A0A1G6VNQ0</accession>
<feature type="region of interest" description="Disordered" evidence="1">
    <location>
        <begin position="54"/>
        <end position="82"/>
    </location>
</feature>
<dbReference type="Proteomes" id="UP000324021">
    <property type="component" value="Unassembled WGS sequence"/>
</dbReference>
<evidence type="ECO:0000313" key="3">
    <source>
        <dbReference type="Proteomes" id="UP000324021"/>
    </source>
</evidence>